<name>A0ACA9R9Q1_9GLOM</name>
<keyword evidence="2" id="KW-1185">Reference proteome</keyword>
<feature type="non-terminal residue" evidence="1">
    <location>
        <position position="1"/>
    </location>
</feature>
<protein>
    <submittedName>
        <fullName evidence="1">11083_t:CDS:1</fullName>
    </submittedName>
</protein>
<evidence type="ECO:0000313" key="2">
    <source>
        <dbReference type="Proteomes" id="UP000789525"/>
    </source>
</evidence>
<gene>
    <name evidence="1" type="ORF">ACOLOM_LOCUS14405</name>
</gene>
<comment type="caution">
    <text evidence="1">The sequence shown here is derived from an EMBL/GenBank/DDBJ whole genome shotgun (WGS) entry which is preliminary data.</text>
</comment>
<accession>A0ACA9R9Q1</accession>
<proteinExistence type="predicted"/>
<dbReference type="EMBL" id="CAJVPT010073487">
    <property type="protein sequence ID" value="CAG8783021.1"/>
    <property type="molecule type" value="Genomic_DNA"/>
</dbReference>
<evidence type="ECO:0000313" key="1">
    <source>
        <dbReference type="EMBL" id="CAG8783021.1"/>
    </source>
</evidence>
<feature type="non-terminal residue" evidence="1">
    <location>
        <position position="74"/>
    </location>
</feature>
<organism evidence="1 2">
    <name type="scientific">Acaulospora colombiana</name>
    <dbReference type="NCBI Taxonomy" id="27376"/>
    <lineage>
        <taxon>Eukaryota</taxon>
        <taxon>Fungi</taxon>
        <taxon>Fungi incertae sedis</taxon>
        <taxon>Mucoromycota</taxon>
        <taxon>Glomeromycotina</taxon>
        <taxon>Glomeromycetes</taxon>
        <taxon>Diversisporales</taxon>
        <taxon>Acaulosporaceae</taxon>
        <taxon>Acaulospora</taxon>
    </lineage>
</organism>
<dbReference type="Proteomes" id="UP000789525">
    <property type="component" value="Unassembled WGS sequence"/>
</dbReference>
<reference evidence="1" key="1">
    <citation type="submission" date="2021-06" db="EMBL/GenBank/DDBJ databases">
        <authorList>
            <person name="Kallberg Y."/>
            <person name="Tangrot J."/>
            <person name="Rosling A."/>
        </authorList>
    </citation>
    <scope>NUCLEOTIDE SEQUENCE</scope>
    <source>
        <strain evidence="1">CL356</strain>
    </source>
</reference>
<sequence>KMTQRRLMAQLNGPEYSSAKRPDVKAETSRPDSYVRMAGLRGFILAFQYKFSLDRCLGSLNSPNLIPQKCNSNP</sequence>